<proteinExistence type="predicted"/>
<comment type="caution">
    <text evidence="1">The sequence shown here is derived from an EMBL/GenBank/DDBJ whole genome shotgun (WGS) entry which is preliminary data.</text>
</comment>
<name>A0ACC2N6A6_9HYME</name>
<accession>A0ACC2N6A6</accession>
<dbReference type="Proteomes" id="UP001239111">
    <property type="component" value="Chromosome 4"/>
</dbReference>
<reference evidence="1" key="1">
    <citation type="submission" date="2023-04" db="EMBL/GenBank/DDBJ databases">
        <title>A chromosome-level genome assembly of the parasitoid wasp Eretmocerus hayati.</title>
        <authorList>
            <person name="Zhong Y."/>
            <person name="Liu S."/>
            <person name="Liu Y."/>
        </authorList>
    </citation>
    <scope>NUCLEOTIDE SEQUENCE</scope>
    <source>
        <strain evidence="1">ZJU_SS_LIU_2023</strain>
    </source>
</reference>
<keyword evidence="2" id="KW-1185">Reference proteome</keyword>
<evidence type="ECO:0000313" key="1">
    <source>
        <dbReference type="EMBL" id="KAJ8666421.1"/>
    </source>
</evidence>
<sequence>MTKENDLTLTLKRPLESISSSDIGKLDSPNEQSAGSMLPPAKISSADARSKIVKPLLKRKKSQETNIVDENSELDEPLQSPRVFNHEQFDEPFKKSRGCTDFKGFVAKYTTDPQGIIDAVEKVYDASEKDTKGRLTRMKKKT</sequence>
<protein>
    <submittedName>
        <fullName evidence="1">Uncharacterized protein</fullName>
    </submittedName>
</protein>
<gene>
    <name evidence="1" type="ORF">QAD02_008083</name>
</gene>
<evidence type="ECO:0000313" key="2">
    <source>
        <dbReference type="Proteomes" id="UP001239111"/>
    </source>
</evidence>
<dbReference type="EMBL" id="CM056744">
    <property type="protein sequence ID" value="KAJ8666421.1"/>
    <property type="molecule type" value="Genomic_DNA"/>
</dbReference>
<organism evidence="1 2">
    <name type="scientific">Eretmocerus hayati</name>
    <dbReference type="NCBI Taxonomy" id="131215"/>
    <lineage>
        <taxon>Eukaryota</taxon>
        <taxon>Metazoa</taxon>
        <taxon>Ecdysozoa</taxon>
        <taxon>Arthropoda</taxon>
        <taxon>Hexapoda</taxon>
        <taxon>Insecta</taxon>
        <taxon>Pterygota</taxon>
        <taxon>Neoptera</taxon>
        <taxon>Endopterygota</taxon>
        <taxon>Hymenoptera</taxon>
        <taxon>Apocrita</taxon>
        <taxon>Proctotrupomorpha</taxon>
        <taxon>Chalcidoidea</taxon>
        <taxon>Aphelinidae</taxon>
        <taxon>Aphelininae</taxon>
        <taxon>Eretmocerus</taxon>
    </lineage>
</organism>